<feature type="compositionally biased region" description="Basic and acidic residues" evidence="3">
    <location>
        <begin position="72"/>
        <end position="89"/>
    </location>
</feature>
<dbReference type="InterPro" id="IPR036291">
    <property type="entry name" value="NAD(P)-bd_dom_sf"/>
</dbReference>
<feature type="compositionally biased region" description="Basic and acidic residues" evidence="3">
    <location>
        <begin position="40"/>
        <end position="59"/>
    </location>
</feature>
<evidence type="ECO:0000256" key="3">
    <source>
        <dbReference type="SAM" id="MobiDB-lite"/>
    </source>
</evidence>
<dbReference type="PANTHER" id="PTHR48107">
    <property type="entry name" value="NADPH-DEPENDENT ALDEHYDE REDUCTASE-LIKE PROTEIN, CHLOROPLASTIC-RELATED"/>
    <property type="match status" value="1"/>
</dbReference>
<evidence type="ECO:0000313" key="5">
    <source>
        <dbReference type="Proteomes" id="UP000229263"/>
    </source>
</evidence>
<dbReference type="SUPFAM" id="SSF51735">
    <property type="entry name" value="NAD(P)-binding Rossmann-fold domains"/>
    <property type="match status" value="1"/>
</dbReference>
<comment type="similarity">
    <text evidence="1">Belongs to the short-chain dehydrogenases/reductases (SDR) family.</text>
</comment>
<dbReference type="Proteomes" id="UP000229263">
    <property type="component" value="Unassembled WGS sequence"/>
</dbReference>
<dbReference type="PRINTS" id="PR00080">
    <property type="entry name" value="SDRFAMILY"/>
</dbReference>
<dbReference type="EMBL" id="PGEY01000001">
    <property type="protein sequence ID" value="PJJ45147.1"/>
    <property type="molecule type" value="Genomic_DNA"/>
</dbReference>
<gene>
    <name evidence="4" type="ORF">ATK23_2403</name>
</gene>
<evidence type="ECO:0008006" key="6">
    <source>
        <dbReference type="Google" id="ProtNLM"/>
    </source>
</evidence>
<proteinExistence type="inferred from homology"/>
<evidence type="ECO:0000256" key="1">
    <source>
        <dbReference type="ARBA" id="ARBA00006484"/>
    </source>
</evidence>
<sequence length="338" mass="35336">MPGKNPPHHNEPVGTANDSSSTGLPDLGTADEPVGTGSHLDSRTSDSAETERAGKEKISPPEQRQPEPGLDQELKPKADHGERSYQGRDRLAGKRALITGGDSGIGAAVAIAFAREGASVALAYLPAEQPDADAIAGLVEEAGVEVHLLPGDLRDREYRGSLVDKAVAALGGLDILVNNAGKQISVESLEELSDEQIEATFDVNIFAMFALSRDALKVIPAGGSIINTTSIQAFDPSDHLMDYASTKGAISNFTKTLASQAAKQGIRVNAVAPGPIWTPLQPSDGQPIEALPKFGHDTWLGRAGQPVELAPAYVFLASDEASYVVGSTVHVNGGKNQP</sequence>
<dbReference type="Pfam" id="PF13561">
    <property type="entry name" value="adh_short_C2"/>
    <property type="match status" value="1"/>
</dbReference>
<dbReference type="PRINTS" id="PR00081">
    <property type="entry name" value="GDHRDH"/>
</dbReference>
<dbReference type="PANTHER" id="PTHR48107:SF16">
    <property type="entry name" value="NADPH-DEPENDENT ALDEHYDE REDUCTASE 1, CHLOROPLASTIC"/>
    <property type="match status" value="1"/>
</dbReference>
<accession>A0ABX4N5N6</accession>
<dbReference type="PROSITE" id="PS00061">
    <property type="entry name" value="ADH_SHORT"/>
    <property type="match status" value="1"/>
</dbReference>
<organism evidence="4 5">
    <name type="scientific">Glutamicibacter mysorens</name>
    <dbReference type="NCBI Taxonomy" id="257984"/>
    <lineage>
        <taxon>Bacteria</taxon>
        <taxon>Bacillati</taxon>
        <taxon>Actinomycetota</taxon>
        <taxon>Actinomycetes</taxon>
        <taxon>Micrococcales</taxon>
        <taxon>Micrococcaceae</taxon>
        <taxon>Glutamicibacter</taxon>
    </lineage>
</organism>
<evidence type="ECO:0000313" key="4">
    <source>
        <dbReference type="EMBL" id="PJJ45147.1"/>
    </source>
</evidence>
<name>A0ABX4N5N6_9MICC</name>
<protein>
    <recommendedName>
        <fullName evidence="6">NAD(P)-dependent dehydrogenase (Short-subunit alcohol dehydrogenase family)</fullName>
    </recommendedName>
</protein>
<dbReference type="RefSeq" id="WP_245858391.1">
    <property type="nucleotide sequence ID" value="NZ_PGEY01000001.1"/>
</dbReference>
<keyword evidence="2" id="KW-0560">Oxidoreductase</keyword>
<evidence type="ECO:0000256" key="2">
    <source>
        <dbReference type="ARBA" id="ARBA00023002"/>
    </source>
</evidence>
<reference evidence="4 5" key="1">
    <citation type="submission" date="2017-11" db="EMBL/GenBank/DDBJ databases">
        <title>Sequencing the genomes of 1000 actinobacteria strains.</title>
        <authorList>
            <person name="Klenk H.-P."/>
        </authorList>
    </citation>
    <scope>NUCLEOTIDE SEQUENCE [LARGE SCALE GENOMIC DNA]</scope>
    <source>
        <strain evidence="4 5">DSM 12798</strain>
    </source>
</reference>
<dbReference type="InterPro" id="IPR020904">
    <property type="entry name" value="Sc_DH/Rdtase_CS"/>
</dbReference>
<feature type="region of interest" description="Disordered" evidence="3">
    <location>
        <begin position="1"/>
        <end position="89"/>
    </location>
</feature>
<keyword evidence="5" id="KW-1185">Reference proteome</keyword>
<comment type="caution">
    <text evidence="4">The sequence shown here is derived from an EMBL/GenBank/DDBJ whole genome shotgun (WGS) entry which is preliminary data.</text>
</comment>
<dbReference type="Gene3D" id="3.40.50.720">
    <property type="entry name" value="NAD(P)-binding Rossmann-like Domain"/>
    <property type="match status" value="1"/>
</dbReference>
<dbReference type="InterPro" id="IPR002347">
    <property type="entry name" value="SDR_fam"/>
</dbReference>